<keyword evidence="2" id="KW-0472">Membrane</keyword>
<protein>
    <submittedName>
        <fullName evidence="3">Uncharacterized protein</fullName>
    </submittedName>
</protein>
<comment type="caution">
    <text evidence="3">The sequence shown here is derived from an EMBL/GenBank/DDBJ whole genome shotgun (WGS) entry which is preliminary data.</text>
</comment>
<keyword evidence="2" id="KW-0812">Transmembrane</keyword>
<evidence type="ECO:0000256" key="1">
    <source>
        <dbReference type="SAM" id="MobiDB-lite"/>
    </source>
</evidence>
<dbReference type="AlphaFoldDB" id="A0A9P4JU05"/>
<feature type="region of interest" description="Disordered" evidence="1">
    <location>
        <begin position="102"/>
        <end position="126"/>
    </location>
</feature>
<evidence type="ECO:0000313" key="3">
    <source>
        <dbReference type="EMBL" id="KAF2205095.1"/>
    </source>
</evidence>
<name>A0A9P4JU05_9PLEO</name>
<feature type="compositionally biased region" description="Polar residues" evidence="1">
    <location>
        <begin position="102"/>
        <end position="121"/>
    </location>
</feature>
<sequence length="247" mass="25957">MAPAPEPTPAPQMTQVPEVGSPEFNMLLSSILASYSAGIYSQPADLYDDMLSSILASYTAGIPSAAIPTYLYPYLTATNPLLVIPTLTTREGAPKSVITITGTGTESKSSATEGAENNSRHQGGGMSQGAKIAIGVAVPVGVILIIIAAVLCCCPPKRFKRGKKTPPGTVVHQTPSGVGQINPQEYIPGQPYQLQNPPAPSAPPMYTAKPELPLTGVVELEQEYHFARPGVVEMGSGVPEEHPGRRR</sequence>
<organism evidence="3 4">
    <name type="scientific">Delitschia confertaspora ATCC 74209</name>
    <dbReference type="NCBI Taxonomy" id="1513339"/>
    <lineage>
        <taxon>Eukaryota</taxon>
        <taxon>Fungi</taxon>
        <taxon>Dikarya</taxon>
        <taxon>Ascomycota</taxon>
        <taxon>Pezizomycotina</taxon>
        <taxon>Dothideomycetes</taxon>
        <taxon>Pleosporomycetidae</taxon>
        <taxon>Pleosporales</taxon>
        <taxon>Delitschiaceae</taxon>
        <taxon>Delitschia</taxon>
    </lineage>
</organism>
<keyword evidence="4" id="KW-1185">Reference proteome</keyword>
<accession>A0A9P4JU05</accession>
<dbReference type="Proteomes" id="UP000799536">
    <property type="component" value="Unassembled WGS sequence"/>
</dbReference>
<dbReference type="OrthoDB" id="3801461at2759"/>
<keyword evidence="2" id="KW-1133">Transmembrane helix</keyword>
<dbReference type="EMBL" id="ML993862">
    <property type="protein sequence ID" value="KAF2205095.1"/>
    <property type="molecule type" value="Genomic_DNA"/>
</dbReference>
<proteinExistence type="predicted"/>
<feature type="transmembrane region" description="Helical" evidence="2">
    <location>
        <begin position="132"/>
        <end position="154"/>
    </location>
</feature>
<evidence type="ECO:0000256" key="2">
    <source>
        <dbReference type="SAM" id="Phobius"/>
    </source>
</evidence>
<gene>
    <name evidence="3" type="ORF">GQ43DRAFT_468482</name>
</gene>
<evidence type="ECO:0000313" key="4">
    <source>
        <dbReference type="Proteomes" id="UP000799536"/>
    </source>
</evidence>
<reference evidence="3" key="1">
    <citation type="journal article" date="2020" name="Stud. Mycol.">
        <title>101 Dothideomycetes genomes: a test case for predicting lifestyles and emergence of pathogens.</title>
        <authorList>
            <person name="Haridas S."/>
            <person name="Albert R."/>
            <person name="Binder M."/>
            <person name="Bloem J."/>
            <person name="Labutti K."/>
            <person name="Salamov A."/>
            <person name="Andreopoulos B."/>
            <person name="Baker S."/>
            <person name="Barry K."/>
            <person name="Bills G."/>
            <person name="Bluhm B."/>
            <person name="Cannon C."/>
            <person name="Castanera R."/>
            <person name="Culley D."/>
            <person name="Daum C."/>
            <person name="Ezra D."/>
            <person name="Gonzalez J."/>
            <person name="Henrissat B."/>
            <person name="Kuo A."/>
            <person name="Liang C."/>
            <person name="Lipzen A."/>
            <person name="Lutzoni F."/>
            <person name="Magnuson J."/>
            <person name="Mondo S."/>
            <person name="Nolan M."/>
            <person name="Ohm R."/>
            <person name="Pangilinan J."/>
            <person name="Park H.-J."/>
            <person name="Ramirez L."/>
            <person name="Alfaro M."/>
            <person name="Sun H."/>
            <person name="Tritt A."/>
            <person name="Yoshinaga Y."/>
            <person name="Zwiers L.-H."/>
            <person name="Turgeon B."/>
            <person name="Goodwin S."/>
            <person name="Spatafora J."/>
            <person name="Crous P."/>
            <person name="Grigoriev I."/>
        </authorList>
    </citation>
    <scope>NUCLEOTIDE SEQUENCE</scope>
    <source>
        <strain evidence="3">ATCC 74209</strain>
    </source>
</reference>